<feature type="region of interest" description="Disordered" evidence="1">
    <location>
        <begin position="785"/>
        <end position="807"/>
    </location>
</feature>
<accession>A0AAN6LNU4</accession>
<organism evidence="4 5">
    <name type="scientific">Pseudopithomyces chartarum</name>
    <dbReference type="NCBI Taxonomy" id="1892770"/>
    <lineage>
        <taxon>Eukaryota</taxon>
        <taxon>Fungi</taxon>
        <taxon>Dikarya</taxon>
        <taxon>Ascomycota</taxon>
        <taxon>Pezizomycotina</taxon>
        <taxon>Dothideomycetes</taxon>
        <taxon>Pleosporomycetidae</taxon>
        <taxon>Pleosporales</taxon>
        <taxon>Massarineae</taxon>
        <taxon>Didymosphaeriaceae</taxon>
        <taxon>Pseudopithomyces</taxon>
    </lineage>
</organism>
<keyword evidence="5" id="KW-1185">Reference proteome</keyword>
<feature type="transmembrane region" description="Helical" evidence="2">
    <location>
        <begin position="667"/>
        <end position="688"/>
    </location>
</feature>
<feature type="transmembrane region" description="Helical" evidence="2">
    <location>
        <begin position="129"/>
        <end position="149"/>
    </location>
</feature>
<dbReference type="AlphaFoldDB" id="A0AAN6LNU4"/>
<dbReference type="Pfam" id="PF24802">
    <property type="entry name" value="DUF7703"/>
    <property type="match status" value="1"/>
</dbReference>
<evidence type="ECO:0000256" key="1">
    <source>
        <dbReference type="SAM" id="MobiDB-lite"/>
    </source>
</evidence>
<proteinExistence type="predicted"/>
<feature type="compositionally biased region" description="Polar residues" evidence="1">
    <location>
        <begin position="785"/>
        <end position="798"/>
    </location>
</feature>
<dbReference type="EMBL" id="WVTA01000021">
    <property type="protein sequence ID" value="KAK3197345.1"/>
    <property type="molecule type" value="Genomic_DNA"/>
</dbReference>
<keyword evidence="2" id="KW-0472">Membrane</keyword>
<reference evidence="4 5" key="1">
    <citation type="submission" date="2021-02" db="EMBL/GenBank/DDBJ databases">
        <title>Genome assembly of Pseudopithomyces chartarum.</title>
        <authorList>
            <person name="Jauregui R."/>
            <person name="Singh J."/>
            <person name="Voisey C."/>
        </authorList>
    </citation>
    <scope>NUCLEOTIDE SEQUENCE [LARGE SCALE GENOMIC DNA]</scope>
    <source>
        <strain evidence="4 5">AGR01</strain>
    </source>
</reference>
<feature type="transmembrane region" description="Helical" evidence="2">
    <location>
        <begin position="586"/>
        <end position="613"/>
    </location>
</feature>
<feature type="region of interest" description="Disordered" evidence="1">
    <location>
        <begin position="82"/>
        <end position="119"/>
    </location>
</feature>
<evidence type="ECO:0000256" key="2">
    <source>
        <dbReference type="SAM" id="Phobius"/>
    </source>
</evidence>
<dbReference type="Gene3D" id="2.120.10.70">
    <property type="entry name" value="Fucose-specific lectin"/>
    <property type="match status" value="1"/>
</dbReference>
<protein>
    <recommendedName>
        <fullName evidence="3">DUF7703 domain-containing protein</fullName>
    </recommendedName>
</protein>
<dbReference type="Proteomes" id="UP001280581">
    <property type="component" value="Unassembled WGS sequence"/>
</dbReference>
<gene>
    <name evidence="4" type="ORF">GRF29_1536g1429516</name>
</gene>
<dbReference type="SUPFAM" id="SSF89372">
    <property type="entry name" value="Fucose-specific lectin"/>
    <property type="match status" value="1"/>
</dbReference>
<feature type="transmembrane region" description="Helical" evidence="2">
    <location>
        <begin position="722"/>
        <end position="743"/>
    </location>
</feature>
<comment type="caution">
    <text evidence="4">The sequence shown here is derived from an EMBL/GenBank/DDBJ whole genome shotgun (WGS) entry which is preliminary data.</text>
</comment>
<feature type="compositionally biased region" description="Basic and acidic residues" evidence="1">
    <location>
        <begin position="96"/>
        <end position="119"/>
    </location>
</feature>
<sequence length="807" mass="89810">MMSASYAGRASEEPGRDSPMSFFTSNLYTITETEIRSVSSIHSVSQRSSVANVSEDRSSNRTSDLTALPRWESFRTNDRPRLHIPLPALPKRAHARKDSRTPILDKDVRTSDLDNGEEKRKPRYSRTTLWLVAMLIVVLIVIIVLGAVLGKMAHGRSTVIAPTVTEIPADTTPTPTTSFVATVPSQTIAPTHRVPSVAVTGYNVPGSRGYNSVWLFWQDSQGYLSYAAYNSSTGNWTRVTNFAEARKDTPLAASVLNTDWYKDQKNHNFHGTEYQTSVTYLDDQNGLKEWIFPDNGPKIGQPGPLTKQKYVAHDQTKLGAYWPYVVYQGLSGEIRAVHYACHKKNECWHESVLDTMEAKNGTQLIVPPLAYNSSLTGLFYQEEGGRFQVYAQDDPARGAIQGNAALWDRIPPDAPVASFSTTRSNGPRDANLNTHLLWQDKNGTIQMSWTDNDSNDDGWKGPLTYPAFSGADNQTALACLTGLTFPAHPLGRSAELARCYFQTGLAWREILYIYLPSPRSGAHNVTKRGTLDQAFSSPGPGPGLGLFRRRRRNVRARKFRAFLGPSRAAGRRVCFSLRVLDPNKSVGYIAVVMLVLGWYMMVTGQSVVLWSRLHLLTNSRRITRYSLYMICTNVIVLGFPTSVLTFGSNANSLSDRTLHHFVQGYNVMEKIQMVGFFLQELILSLIYIKETVRILKLSKSTQGDIMSIADDTQLKHPFARKVMYQLLAINTIIIAMDVALLAVEFANLYLIETTLKGVVYSVKLKLEFAVLGKLVQIVRSKANSSEHGSGERQGTSTGMELEKIPTA</sequence>
<feature type="transmembrane region" description="Helical" evidence="2">
    <location>
        <begin position="625"/>
        <end position="647"/>
    </location>
</feature>
<dbReference type="PANTHER" id="PTHR37013:SF3">
    <property type="entry name" value="INTEGRAL MEMBRANE PROTEIN (AFU_ORTHOLOGUE AFUA_1G05950)"/>
    <property type="match status" value="1"/>
</dbReference>
<feature type="non-terminal residue" evidence="4">
    <location>
        <position position="807"/>
    </location>
</feature>
<evidence type="ECO:0000313" key="4">
    <source>
        <dbReference type="EMBL" id="KAK3197345.1"/>
    </source>
</evidence>
<evidence type="ECO:0000259" key="3">
    <source>
        <dbReference type="Pfam" id="PF24802"/>
    </source>
</evidence>
<keyword evidence="2" id="KW-1133">Transmembrane helix</keyword>
<keyword evidence="2" id="KW-0812">Transmembrane</keyword>
<name>A0AAN6LNU4_9PLEO</name>
<feature type="domain" description="DUF7703" evidence="3">
    <location>
        <begin position="573"/>
        <end position="782"/>
    </location>
</feature>
<dbReference type="PANTHER" id="PTHR37013">
    <property type="entry name" value="INTEGRAL MEMBRANE PROTEIN (AFU_ORTHOLOGUE AFUA_1G05950)-RELATED"/>
    <property type="match status" value="1"/>
</dbReference>
<dbReference type="InterPro" id="IPR056120">
    <property type="entry name" value="DUF7703"/>
</dbReference>
<feature type="region of interest" description="Disordered" evidence="1">
    <location>
        <begin position="1"/>
        <end position="22"/>
    </location>
</feature>
<evidence type="ECO:0000313" key="5">
    <source>
        <dbReference type="Proteomes" id="UP001280581"/>
    </source>
</evidence>